<reference evidence="7" key="2">
    <citation type="submission" date="2021-04" db="EMBL/GenBank/DDBJ databases">
        <authorList>
            <person name="Dong X."/>
        </authorList>
    </citation>
    <scope>NUCLEOTIDE SEQUENCE</scope>
    <source>
        <strain evidence="7">ZWT</strain>
    </source>
</reference>
<evidence type="ECO:0000259" key="6">
    <source>
        <dbReference type="Pfam" id="PF01593"/>
    </source>
</evidence>
<name>A0A9J6P6Z0_9CLOT</name>
<keyword evidence="8" id="KW-1185">Reference proteome</keyword>
<gene>
    <name evidence="7" type="primary">crtI</name>
    <name evidence="7" type="ORF">KDK92_17740</name>
</gene>
<dbReference type="GO" id="GO:0016491">
    <property type="term" value="F:oxidoreductase activity"/>
    <property type="evidence" value="ECO:0007669"/>
    <property type="project" value="UniProtKB-KW"/>
</dbReference>
<keyword evidence="3 5" id="KW-0560">Oxidoreductase</keyword>
<reference evidence="7" key="1">
    <citation type="journal article" date="2021" name="mSystems">
        <title>Bacteria and Archaea Synergistically Convert Glycine Betaine to Biogenic Methane in the Formosa Cold Seep of the South China Sea.</title>
        <authorList>
            <person name="Li L."/>
            <person name="Zhang W."/>
            <person name="Zhang S."/>
            <person name="Song L."/>
            <person name="Sun Q."/>
            <person name="Zhang H."/>
            <person name="Xiang H."/>
            <person name="Dong X."/>
        </authorList>
    </citation>
    <scope>NUCLEOTIDE SEQUENCE</scope>
    <source>
        <strain evidence="7">ZWT</strain>
    </source>
</reference>
<comment type="caution">
    <text evidence="7">The sequence shown here is derived from an EMBL/GenBank/DDBJ whole genome shotgun (WGS) entry which is preliminary data.</text>
</comment>
<dbReference type="RefSeq" id="WP_250860725.1">
    <property type="nucleotide sequence ID" value="NZ_JAGSOJ010000004.1"/>
</dbReference>
<evidence type="ECO:0000256" key="3">
    <source>
        <dbReference type="ARBA" id="ARBA00023002"/>
    </source>
</evidence>
<dbReference type="NCBIfam" id="TIGR02734">
    <property type="entry name" value="crtI_fam"/>
    <property type="match status" value="1"/>
</dbReference>
<dbReference type="InterPro" id="IPR014105">
    <property type="entry name" value="Carotenoid/retinoid_OxRdtase"/>
</dbReference>
<sequence>MKRKAIIIGAGIGGMATAIRLLNRGFQVQIYEKEKSIGGKVNILEKDGFKFDLTASILMTPHIYKEIFFDIGKNPDEYINFNKIDPFYRVFFEMGNHMDFYGNINETIESIEAISTHDSIGYMKFIDSTYEKYKISDEDFLRCNFDEFNSFFNINTFKKVFKLKPFKSTYNYLRKYIKDERIVNFLCFQAMYIGVSPFKGSNVYTLIPLVSQLYGLSFLHGGMYSYINALEKVINELGGEIYTEAKVEKILINEGVAEGIVSNNNIYKSDIVVCNAEYSYAVENLIDEEFNTSKDRTLKHSPSVFMIYLGVDKKYEKLMVHNQFLSKNFRNSIESFFHGEICSNPSIYIYSPSRIDSNMAPQGCESINVMIRVPNLIQSREKWDEDYIQSIRNILIDKIKMIEGLDDIEEHIILEEYLTPNDLRERFNAYGGSAFSLSHNLFQTNYFRPHIKHNKIRNLYFTGGSTHPGTGVSLVLLNSKLVEECVLRDME</sequence>
<dbReference type="EMBL" id="JAGSOJ010000004">
    <property type="protein sequence ID" value="MCM1991581.1"/>
    <property type="molecule type" value="Genomic_DNA"/>
</dbReference>
<dbReference type="SUPFAM" id="SSF51905">
    <property type="entry name" value="FAD/NAD(P)-binding domain"/>
    <property type="match status" value="1"/>
</dbReference>
<dbReference type="PANTHER" id="PTHR43734">
    <property type="entry name" value="PHYTOENE DESATURASE"/>
    <property type="match status" value="1"/>
</dbReference>
<dbReference type="InterPro" id="IPR002937">
    <property type="entry name" value="Amino_oxidase"/>
</dbReference>
<dbReference type="Gene3D" id="3.50.50.60">
    <property type="entry name" value="FAD/NAD(P)-binding domain"/>
    <property type="match status" value="2"/>
</dbReference>
<dbReference type="Pfam" id="PF01593">
    <property type="entry name" value="Amino_oxidase"/>
    <property type="match status" value="1"/>
</dbReference>
<dbReference type="Proteomes" id="UP001056429">
    <property type="component" value="Unassembled WGS sequence"/>
</dbReference>
<dbReference type="GO" id="GO:0016117">
    <property type="term" value="P:carotenoid biosynthetic process"/>
    <property type="evidence" value="ECO:0007669"/>
    <property type="project" value="UniProtKB-KW"/>
</dbReference>
<accession>A0A9J6P6Z0</accession>
<evidence type="ECO:0000256" key="2">
    <source>
        <dbReference type="ARBA" id="ARBA00022746"/>
    </source>
</evidence>
<dbReference type="InterPro" id="IPR036188">
    <property type="entry name" value="FAD/NAD-bd_sf"/>
</dbReference>
<feature type="domain" description="Amine oxidase" evidence="6">
    <location>
        <begin position="12"/>
        <end position="472"/>
    </location>
</feature>
<evidence type="ECO:0000313" key="7">
    <source>
        <dbReference type="EMBL" id="MCM1991581.1"/>
    </source>
</evidence>
<dbReference type="PANTHER" id="PTHR43734:SF1">
    <property type="entry name" value="PHYTOENE DESATURASE"/>
    <property type="match status" value="1"/>
</dbReference>
<evidence type="ECO:0000256" key="1">
    <source>
        <dbReference type="ARBA" id="ARBA00004829"/>
    </source>
</evidence>
<evidence type="ECO:0000313" key="8">
    <source>
        <dbReference type="Proteomes" id="UP001056429"/>
    </source>
</evidence>
<keyword evidence="2 5" id="KW-0125">Carotenoid biosynthesis</keyword>
<comment type="similarity">
    <text evidence="4">Belongs to the carotenoid/retinoid oxidoreductase family. CrtN subfamily.</text>
</comment>
<evidence type="ECO:0000256" key="4">
    <source>
        <dbReference type="ARBA" id="ARBA00038322"/>
    </source>
</evidence>
<proteinExistence type="inferred from homology"/>
<evidence type="ECO:0000256" key="5">
    <source>
        <dbReference type="RuleBase" id="RU362075"/>
    </source>
</evidence>
<organism evidence="7 8">
    <name type="scientific">Oceanirhabdus seepicola</name>
    <dbReference type="NCBI Taxonomy" id="2828781"/>
    <lineage>
        <taxon>Bacteria</taxon>
        <taxon>Bacillati</taxon>
        <taxon>Bacillota</taxon>
        <taxon>Clostridia</taxon>
        <taxon>Eubacteriales</taxon>
        <taxon>Clostridiaceae</taxon>
        <taxon>Oceanirhabdus</taxon>
    </lineage>
</organism>
<comment type="pathway">
    <text evidence="1 5">Carotenoid biosynthesis.</text>
</comment>
<protein>
    <submittedName>
        <fullName evidence="7">Phytoene desaturase</fullName>
    </submittedName>
</protein>
<dbReference type="AlphaFoldDB" id="A0A9J6P6Z0"/>